<keyword evidence="3" id="KW-1185">Reference proteome</keyword>
<dbReference type="AlphaFoldDB" id="A0A1H2W7N0"/>
<reference evidence="3" key="1">
    <citation type="submission" date="2016-10" db="EMBL/GenBank/DDBJ databases">
        <authorList>
            <person name="Varghese N."/>
            <person name="Submissions S."/>
        </authorList>
    </citation>
    <scope>NUCLEOTIDE SEQUENCE [LARGE SCALE GENOMIC DNA]</scope>
    <source>
        <strain evidence="3">DSM 27839</strain>
    </source>
</reference>
<name>A0A1H2W7N0_9RHOB</name>
<evidence type="ECO:0000256" key="1">
    <source>
        <dbReference type="SAM" id="MobiDB-lite"/>
    </source>
</evidence>
<dbReference type="Proteomes" id="UP000183400">
    <property type="component" value="Unassembled WGS sequence"/>
</dbReference>
<organism evidence="2 3">
    <name type="scientific">Ruegeria halocynthiae</name>
    <dbReference type="NCBI Taxonomy" id="985054"/>
    <lineage>
        <taxon>Bacteria</taxon>
        <taxon>Pseudomonadati</taxon>
        <taxon>Pseudomonadota</taxon>
        <taxon>Alphaproteobacteria</taxon>
        <taxon>Rhodobacterales</taxon>
        <taxon>Roseobacteraceae</taxon>
        <taxon>Ruegeria</taxon>
    </lineage>
</organism>
<dbReference type="RefSeq" id="WP_074736009.1">
    <property type="nucleotide sequence ID" value="NZ_FNNP01000001.1"/>
</dbReference>
<gene>
    <name evidence="2" type="ORF">SAMN05444358_1011703</name>
</gene>
<feature type="compositionally biased region" description="Polar residues" evidence="1">
    <location>
        <begin position="139"/>
        <end position="156"/>
    </location>
</feature>
<feature type="region of interest" description="Disordered" evidence="1">
    <location>
        <begin position="136"/>
        <end position="156"/>
    </location>
</feature>
<accession>A0A1H2W7N0</accession>
<dbReference type="EMBL" id="FNNP01000001">
    <property type="protein sequence ID" value="SDW76693.1"/>
    <property type="molecule type" value="Genomic_DNA"/>
</dbReference>
<dbReference type="OrthoDB" id="9869642at2"/>
<evidence type="ECO:0000313" key="2">
    <source>
        <dbReference type="EMBL" id="SDW76693.1"/>
    </source>
</evidence>
<sequence>MQCLCAKCHPFEWWLDNSSNFGGILAFYDKDDEGNDRETCACSAFMIEKFCSNSAGKKLVRIQFVTARSLKDNGTKADGWANVPLGEIFSDVSAAVSRLANAGFYLSPETSPESVMVHIREALDHFILRDRKPVECSASEDTQGQESNPKQAATAH</sequence>
<dbReference type="STRING" id="985054.SAMN05444358_1011703"/>
<proteinExistence type="predicted"/>
<evidence type="ECO:0000313" key="3">
    <source>
        <dbReference type="Proteomes" id="UP000183400"/>
    </source>
</evidence>
<protein>
    <submittedName>
        <fullName evidence="2">Uncharacterized protein</fullName>
    </submittedName>
</protein>